<accession>A0ABW8UJD1</accession>
<protein>
    <submittedName>
        <fullName evidence="1">Uncharacterized protein</fullName>
    </submittedName>
</protein>
<name>A0ABW8UJD1_9LACO</name>
<organism evidence="1 2">
    <name type="scientific">Loigolactobacillus zhaoyuanensis</name>
    <dbReference type="NCBI Taxonomy" id="2486017"/>
    <lineage>
        <taxon>Bacteria</taxon>
        <taxon>Bacillati</taxon>
        <taxon>Bacillota</taxon>
        <taxon>Bacilli</taxon>
        <taxon>Lactobacillales</taxon>
        <taxon>Lactobacillaceae</taxon>
        <taxon>Loigolactobacillus</taxon>
    </lineage>
</organism>
<evidence type="ECO:0000313" key="2">
    <source>
        <dbReference type="Proteomes" id="UP001625389"/>
    </source>
</evidence>
<evidence type="ECO:0000313" key="1">
    <source>
        <dbReference type="EMBL" id="MFL2030310.1"/>
    </source>
</evidence>
<reference evidence="1 2" key="1">
    <citation type="submission" date="2024-08" db="EMBL/GenBank/DDBJ databases">
        <authorList>
            <person name="Arias E."/>
        </authorList>
    </citation>
    <scope>NUCLEOTIDE SEQUENCE [LARGE SCALE GENOMIC DNA]</scope>
    <source>
        <strain evidence="1 2">FAM 25317</strain>
    </source>
</reference>
<comment type="caution">
    <text evidence="1">The sequence shown here is derived from an EMBL/GenBank/DDBJ whole genome shotgun (WGS) entry which is preliminary data.</text>
</comment>
<dbReference type="EMBL" id="JBGQPK010000080">
    <property type="protein sequence ID" value="MFL2030310.1"/>
    <property type="molecule type" value="Genomic_DNA"/>
</dbReference>
<dbReference type="RefSeq" id="WP_407137748.1">
    <property type="nucleotide sequence ID" value="NZ_JBGQPK010000080.1"/>
</dbReference>
<gene>
    <name evidence="1" type="ORF">ACEN34_11900</name>
</gene>
<dbReference type="Proteomes" id="UP001625389">
    <property type="component" value="Unassembled WGS sequence"/>
</dbReference>
<sequence length="148" mass="16806">MIDKARKSILKMSSREAKTFLLKPSSYVNIQLPRYFNFSSVIKKADDLLDSHSLIELSTSKTALSQTTDVNYTLLMNKDGRYDWRPLSIVHPVPYVDLVNSITSHWSTIINQFSEFQNDERIQCISVPVESVGAPMSINGTSFSKHSF</sequence>
<proteinExistence type="predicted"/>
<keyword evidence="2" id="KW-1185">Reference proteome</keyword>